<sequence length="114" mass="13177">MDRLKDLLCQYKFVTFIGLTITISVFLVLVAMFTYYKTDAYRLDLSRPEYSSRRKQISKDANEKSREFDAQGQVNQGTLKDFLGIYDKEVDNVSKIKAFSNDVLSDKELGLRSN</sequence>
<feature type="compositionally biased region" description="Basic and acidic residues" evidence="1">
    <location>
        <begin position="49"/>
        <end position="69"/>
    </location>
</feature>
<dbReference type="AlphaFoldDB" id="A0AB39J5M4"/>
<keyword evidence="2" id="KW-1133">Transmembrane helix</keyword>
<organism evidence="3">
    <name type="scientific">Candidatus Nanosynbacter sp. TM7-074</name>
    <dbReference type="NCBI Taxonomy" id="3158573"/>
    <lineage>
        <taxon>Bacteria</taxon>
        <taxon>Candidatus Saccharimonadota</taxon>
        <taxon>Candidatus Saccharimonadia</taxon>
        <taxon>Candidatus Nanosynbacterales</taxon>
        <taxon>Candidatus Nanosynbacteraceae</taxon>
        <taxon>Candidatus Nanosynbacter</taxon>
    </lineage>
</organism>
<protein>
    <submittedName>
        <fullName evidence="3">Uncharacterized protein</fullName>
    </submittedName>
</protein>
<dbReference type="EMBL" id="CP158487">
    <property type="protein sequence ID" value="XDN89721.1"/>
    <property type="molecule type" value="Genomic_DNA"/>
</dbReference>
<keyword evidence="2" id="KW-0472">Membrane</keyword>
<feature type="region of interest" description="Disordered" evidence="1">
    <location>
        <begin position="49"/>
        <end position="70"/>
    </location>
</feature>
<gene>
    <name evidence="3" type="ORF">TM074_03405</name>
</gene>
<name>A0AB39J5M4_9BACT</name>
<evidence type="ECO:0000313" key="3">
    <source>
        <dbReference type="EMBL" id="XDN89721.1"/>
    </source>
</evidence>
<evidence type="ECO:0000256" key="1">
    <source>
        <dbReference type="SAM" id="MobiDB-lite"/>
    </source>
</evidence>
<accession>A0AB39J5M4</accession>
<proteinExistence type="predicted"/>
<reference evidence="3" key="1">
    <citation type="submission" date="2024-06" db="EMBL/GenBank/DDBJ databases">
        <authorList>
            <person name="Atkinson C."/>
            <person name="McLean J."/>
            <person name="Gallagher L."/>
            <person name="Bor B."/>
            <person name="Mougous J."/>
        </authorList>
    </citation>
    <scope>NUCLEOTIDE SEQUENCE</scope>
    <source>
        <strain evidence="3">TM7-074</strain>
    </source>
</reference>
<feature type="transmembrane region" description="Helical" evidence="2">
    <location>
        <begin position="13"/>
        <end position="36"/>
    </location>
</feature>
<keyword evidence="2" id="KW-0812">Transmembrane</keyword>
<dbReference type="RefSeq" id="WP_369000292.1">
    <property type="nucleotide sequence ID" value="NZ_CP158487.1"/>
</dbReference>
<evidence type="ECO:0000256" key="2">
    <source>
        <dbReference type="SAM" id="Phobius"/>
    </source>
</evidence>